<dbReference type="EMBL" id="PCWQ01000007">
    <property type="protein sequence ID" value="PIR07145.1"/>
    <property type="molecule type" value="Genomic_DNA"/>
</dbReference>
<dbReference type="PROSITE" id="PS00728">
    <property type="entry name" value="AP_NUCLEASE_F1_3"/>
    <property type="match status" value="1"/>
</dbReference>
<dbReference type="NCBIfam" id="TIGR00195">
    <property type="entry name" value="exoDNase_III"/>
    <property type="match status" value="1"/>
</dbReference>
<dbReference type="SUPFAM" id="SSF56219">
    <property type="entry name" value="DNase I-like"/>
    <property type="match status" value="1"/>
</dbReference>
<evidence type="ECO:0000256" key="6">
    <source>
        <dbReference type="PIRSR" id="PIRSR604808-1"/>
    </source>
</evidence>
<feature type="domain" description="Endonuclease/exonuclease/phosphatase" evidence="9">
    <location>
        <begin position="12"/>
        <end position="254"/>
    </location>
</feature>
<evidence type="ECO:0000313" key="11">
    <source>
        <dbReference type="Proteomes" id="UP000230564"/>
    </source>
</evidence>
<dbReference type="PROSITE" id="PS51435">
    <property type="entry name" value="AP_NUCLEASE_F1_4"/>
    <property type="match status" value="1"/>
</dbReference>
<name>A0A2H0NG59_9BACT</name>
<feature type="binding site" evidence="7">
    <location>
        <position position="253"/>
    </location>
    <ligand>
        <name>Mg(2+)</name>
        <dbReference type="ChEBI" id="CHEBI:18420"/>
        <label>1</label>
    </ligand>
</feature>
<keyword evidence="3 7" id="KW-0479">Metal-binding</keyword>
<feature type="binding site" evidence="7">
    <location>
        <position position="159"/>
    </location>
    <ligand>
        <name>Mg(2+)</name>
        <dbReference type="ChEBI" id="CHEBI:18420"/>
        <label>1</label>
    </ligand>
</feature>
<dbReference type="GO" id="GO:0003677">
    <property type="term" value="F:DNA binding"/>
    <property type="evidence" value="ECO:0007669"/>
    <property type="project" value="InterPro"/>
</dbReference>
<evidence type="ECO:0000256" key="1">
    <source>
        <dbReference type="ARBA" id="ARBA00001936"/>
    </source>
</evidence>
<evidence type="ECO:0000256" key="4">
    <source>
        <dbReference type="ARBA" id="ARBA00022801"/>
    </source>
</evidence>
<dbReference type="InterPro" id="IPR020848">
    <property type="entry name" value="AP_endonuclease_F1_CS"/>
</dbReference>
<dbReference type="InterPro" id="IPR005135">
    <property type="entry name" value="Endo/exonuclease/phosphatase"/>
</dbReference>
<keyword evidence="5 7" id="KW-0460">Magnesium</keyword>
<evidence type="ECO:0000256" key="2">
    <source>
        <dbReference type="ARBA" id="ARBA00007092"/>
    </source>
</evidence>
<feature type="active site" description="Proton donor/acceptor" evidence="6">
    <location>
        <position position="157"/>
    </location>
</feature>
<keyword evidence="7" id="KW-0464">Manganese</keyword>
<dbReference type="Gene3D" id="3.60.10.10">
    <property type="entry name" value="Endonuclease/exonuclease/phosphatase"/>
    <property type="match status" value="1"/>
</dbReference>
<dbReference type="GO" id="GO:0008081">
    <property type="term" value="F:phosphoric diester hydrolase activity"/>
    <property type="evidence" value="ECO:0007669"/>
    <property type="project" value="TreeGrafter"/>
</dbReference>
<dbReference type="InterPro" id="IPR004808">
    <property type="entry name" value="AP_endonuc_1"/>
</dbReference>
<evidence type="ECO:0000256" key="5">
    <source>
        <dbReference type="ARBA" id="ARBA00022842"/>
    </source>
</evidence>
<dbReference type="GO" id="GO:0006284">
    <property type="term" value="P:base-excision repair"/>
    <property type="evidence" value="ECO:0007669"/>
    <property type="project" value="TreeGrafter"/>
</dbReference>
<feature type="binding site" evidence="7">
    <location>
        <position position="15"/>
    </location>
    <ligand>
        <name>Mg(2+)</name>
        <dbReference type="ChEBI" id="CHEBI:18420"/>
        <label>1</label>
    </ligand>
</feature>
<feature type="active site" evidence="6">
    <location>
        <position position="118"/>
    </location>
</feature>
<accession>A0A2H0NG59</accession>
<dbReference type="GO" id="GO:0046872">
    <property type="term" value="F:metal ion binding"/>
    <property type="evidence" value="ECO:0007669"/>
    <property type="project" value="UniProtKB-KW"/>
</dbReference>
<evidence type="ECO:0000256" key="7">
    <source>
        <dbReference type="PIRSR" id="PIRSR604808-2"/>
    </source>
</evidence>
<dbReference type="GO" id="GO:0008311">
    <property type="term" value="F:double-stranded DNA 3'-5' DNA exonuclease activity"/>
    <property type="evidence" value="ECO:0007669"/>
    <property type="project" value="TreeGrafter"/>
</dbReference>
<feature type="binding site" evidence="7">
    <location>
        <position position="43"/>
    </location>
    <ligand>
        <name>Mg(2+)</name>
        <dbReference type="ChEBI" id="CHEBI:18420"/>
        <label>1</label>
    </ligand>
</feature>
<dbReference type="Proteomes" id="UP000230564">
    <property type="component" value="Unassembled WGS sequence"/>
</dbReference>
<comment type="cofactor">
    <cofactor evidence="1">
        <name>Mn(2+)</name>
        <dbReference type="ChEBI" id="CHEBI:29035"/>
    </cofactor>
</comment>
<evidence type="ECO:0000256" key="8">
    <source>
        <dbReference type="PIRSR" id="PIRSR604808-3"/>
    </source>
</evidence>
<feature type="site" description="Interaction with DNA substrate" evidence="8">
    <location>
        <position position="254"/>
    </location>
</feature>
<feature type="active site" description="Proton acceptor" evidence="6">
    <location>
        <position position="254"/>
    </location>
</feature>
<dbReference type="GO" id="GO:0003906">
    <property type="term" value="F:DNA-(apurinic or apyrimidinic site) endonuclease activity"/>
    <property type="evidence" value="ECO:0007669"/>
    <property type="project" value="TreeGrafter"/>
</dbReference>
<comment type="similarity">
    <text evidence="2">Belongs to the DNA repair enzymes AP/ExoA family.</text>
</comment>
<proteinExistence type="inferred from homology"/>
<gene>
    <name evidence="10" type="primary">xth</name>
    <name evidence="10" type="ORF">COV55_01800</name>
</gene>
<comment type="cofactor">
    <cofactor evidence="7">
        <name>Mg(2+)</name>
        <dbReference type="ChEBI" id="CHEBI:18420"/>
    </cofactor>
    <cofactor evidence="7">
        <name>Mn(2+)</name>
        <dbReference type="ChEBI" id="CHEBI:29035"/>
    </cofactor>
    <text evidence="7">Probably binds two magnesium or manganese ions per subunit.</text>
</comment>
<feature type="site" description="Transition state stabilizer" evidence="8">
    <location>
        <position position="159"/>
    </location>
</feature>
<dbReference type="PANTHER" id="PTHR22748:SF6">
    <property type="entry name" value="DNA-(APURINIC OR APYRIMIDINIC SITE) ENDONUCLEASE"/>
    <property type="match status" value="1"/>
</dbReference>
<feature type="binding site" evidence="7">
    <location>
        <position position="254"/>
    </location>
    <ligand>
        <name>Mg(2+)</name>
        <dbReference type="ChEBI" id="CHEBI:18420"/>
        <label>1</label>
    </ligand>
</feature>
<evidence type="ECO:0000259" key="9">
    <source>
        <dbReference type="Pfam" id="PF03372"/>
    </source>
</evidence>
<evidence type="ECO:0000313" key="10">
    <source>
        <dbReference type="EMBL" id="PIR07145.1"/>
    </source>
</evidence>
<comment type="caution">
    <text evidence="10">The sequence shown here is derived from an EMBL/GenBank/DDBJ whole genome shotgun (WGS) entry which is preliminary data.</text>
</comment>
<reference evidence="10 11" key="1">
    <citation type="submission" date="2017-09" db="EMBL/GenBank/DDBJ databases">
        <title>Depth-based differentiation of microbial function through sediment-hosted aquifers and enrichment of novel symbionts in the deep terrestrial subsurface.</title>
        <authorList>
            <person name="Probst A.J."/>
            <person name="Ladd B."/>
            <person name="Jarett J.K."/>
            <person name="Geller-Mcgrath D.E."/>
            <person name="Sieber C.M."/>
            <person name="Emerson J.B."/>
            <person name="Anantharaman K."/>
            <person name="Thomas B.C."/>
            <person name="Malmstrom R."/>
            <person name="Stieglmeier M."/>
            <person name="Klingl A."/>
            <person name="Woyke T."/>
            <person name="Ryan C.M."/>
            <person name="Banfield J.F."/>
        </authorList>
    </citation>
    <scope>NUCLEOTIDE SEQUENCE [LARGE SCALE GENOMIC DNA]</scope>
    <source>
        <strain evidence="10">CG11_big_fil_rev_8_21_14_0_20_36_20</strain>
    </source>
</reference>
<dbReference type="NCBIfam" id="TIGR00633">
    <property type="entry name" value="xth"/>
    <property type="match status" value="1"/>
</dbReference>
<feature type="site" description="Important for catalytic activity" evidence="8">
    <location>
        <position position="228"/>
    </location>
</feature>
<keyword evidence="4" id="KW-0378">Hydrolase</keyword>
<evidence type="ECO:0000256" key="3">
    <source>
        <dbReference type="ARBA" id="ARBA00022723"/>
    </source>
</evidence>
<organism evidence="10 11">
    <name type="scientific">Candidatus Komeilibacteria bacterium CG11_big_fil_rev_8_21_14_0_20_36_20</name>
    <dbReference type="NCBI Taxonomy" id="1974477"/>
    <lineage>
        <taxon>Bacteria</taxon>
        <taxon>Candidatus Komeiliibacteriota</taxon>
    </lineage>
</organism>
<dbReference type="PANTHER" id="PTHR22748">
    <property type="entry name" value="AP ENDONUCLEASE"/>
    <property type="match status" value="1"/>
</dbReference>
<dbReference type="Pfam" id="PF03372">
    <property type="entry name" value="Exo_endo_phos"/>
    <property type="match status" value="1"/>
</dbReference>
<dbReference type="AlphaFoldDB" id="A0A2H0NG59"/>
<protein>
    <submittedName>
        <fullName evidence="10">Exodeoxyribonuclease III</fullName>
    </submittedName>
</protein>
<dbReference type="CDD" id="cd09087">
    <property type="entry name" value="Ape1-like_AP-endo"/>
    <property type="match status" value="1"/>
</dbReference>
<sequence>MKTKQVSKLTILSFNVNGIRAATRKGLLTWLNKTKPDIFCAQETKIHDPEILDEKILRLKGYNAFWNCATEKKGYSGVLTYSRLKPKEVKIDFGNNILSQEGRMQLLDYSQFYLLNSYFPHSNHELTRLPYKLKFNQAFLSYIKKLDKIKPLILTGDFNVAHQEIDLARPKDNVGNPGFTDEERVWMTKLLKSGFVDSFRYLHPQKVQYSWWSYRFNTRVNNIGWRIDYFLVSQRLAKKVKRAFILDKVKGSDHCPVGLEIKI</sequence>
<feature type="binding site" evidence="7">
    <location>
        <position position="157"/>
    </location>
    <ligand>
        <name>Mg(2+)</name>
        <dbReference type="ChEBI" id="CHEBI:18420"/>
        <label>1</label>
    </ligand>
</feature>
<dbReference type="InterPro" id="IPR036691">
    <property type="entry name" value="Endo/exonu/phosph_ase_sf"/>
</dbReference>